<evidence type="ECO:0000313" key="4">
    <source>
        <dbReference type="Proteomes" id="UP001221898"/>
    </source>
</evidence>
<keyword evidence="4" id="KW-1185">Reference proteome</keyword>
<dbReference type="Proteomes" id="UP001221898">
    <property type="component" value="Unassembled WGS sequence"/>
</dbReference>
<gene>
    <name evidence="3" type="ORF">AAFF_G00413260</name>
</gene>
<dbReference type="AlphaFoldDB" id="A0AAD7SBI2"/>
<proteinExistence type="predicted"/>
<evidence type="ECO:0008006" key="5">
    <source>
        <dbReference type="Google" id="ProtNLM"/>
    </source>
</evidence>
<feature type="region of interest" description="Disordered" evidence="1">
    <location>
        <begin position="41"/>
        <end position="77"/>
    </location>
</feature>
<organism evidence="3 4">
    <name type="scientific">Aldrovandia affinis</name>
    <dbReference type="NCBI Taxonomy" id="143900"/>
    <lineage>
        <taxon>Eukaryota</taxon>
        <taxon>Metazoa</taxon>
        <taxon>Chordata</taxon>
        <taxon>Craniata</taxon>
        <taxon>Vertebrata</taxon>
        <taxon>Euteleostomi</taxon>
        <taxon>Actinopterygii</taxon>
        <taxon>Neopterygii</taxon>
        <taxon>Teleostei</taxon>
        <taxon>Notacanthiformes</taxon>
        <taxon>Halosauridae</taxon>
        <taxon>Aldrovandia</taxon>
    </lineage>
</organism>
<accession>A0AAD7SBI2</accession>
<feature type="transmembrane region" description="Helical" evidence="2">
    <location>
        <begin position="20"/>
        <end position="40"/>
    </location>
</feature>
<evidence type="ECO:0000256" key="2">
    <source>
        <dbReference type="SAM" id="Phobius"/>
    </source>
</evidence>
<sequence>MQKQLEGRGSMELPFTNFELAFILIAFVVFTLFSLASVYSEPDAKRQEERPYGESANLKSTRKATPQKDVTDVPTLK</sequence>
<dbReference type="EMBL" id="JAINUG010000084">
    <property type="protein sequence ID" value="KAJ8399288.1"/>
    <property type="molecule type" value="Genomic_DNA"/>
</dbReference>
<keyword evidence="2" id="KW-0472">Membrane</keyword>
<keyword evidence="2" id="KW-1133">Transmembrane helix</keyword>
<feature type="compositionally biased region" description="Basic and acidic residues" evidence="1">
    <location>
        <begin position="42"/>
        <end position="52"/>
    </location>
</feature>
<name>A0AAD7SBI2_9TELE</name>
<keyword evidence="2" id="KW-0812">Transmembrane</keyword>
<comment type="caution">
    <text evidence="3">The sequence shown here is derived from an EMBL/GenBank/DDBJ whole genome shotgun (WGS) entry which is preliminary data.</text>
</comment>
<evidence type="ECO:0000256" key="1">
    <source>
        <dbReference type="SAM" id="MobiDB-lite"/>
    </source>
</evidence>
<evidence type="ECO:0000313" key="3">
    <source>
        <dbReference type="EMBL" id="KAJ8399288.1"/>
    </source>
</evidence>
<reference evidence="3" key="1">
    <citation type="journal article" date="2023" name="Science">
        <title>Genome structures resolve the early diversification of teleost fishes.</title>
        <authorList>
            <person name="Parey E."/>
            <person name="Louis A."/>
            <person name="Montfort J."/>
            <person name="Bouchez O."/>
            <person name="Roques C."/>
            <person name="Iampietro C."/>
            <person name="Lluch J."/>
            <person name="Castinel A."/>
            <person name="Donnadieu C."/>
            <person name="Desvignes T."/>
            <person name="Floi Bucao C."/>
            <person name="Jouanno E."/>
            <person name="Wen M."/>
            <person name="Mejri S."/>
            <person name="Dirks R."/>
            <person name="Jansen H."/>
            <person name="Henkel C."/>
            <person name="Chen W.J."/>
            <person name="Zahm M."/>
            <person name="Cabau C."/>
            <person name="Klopp C."/>
            <person name="Thompson A.W."/>
            <person name="Robinson-Rechavi M."/>
            <person name="Braasch I."/>
            <person name="Lecointre G."/>
            <person name="Bobe J."/>
            <person name="Postlethwait J.H."/>
            <person name="Berthelot C."/>
            <person name="Roest Crollius H."/>
            <person name="Guiguen Y."/>
        </authorList>
    </citation>
    <scope>NUCLEOTIDE SEQUENCE</scope>
    <source>
        <strain evidence="3">NC1722</strain>
    </source>
</reference>
<protein>
    <recommendedName>
        <fullName evidence="5">Small integral membrane protein 31</fullName>
    </recommendedName>
</protein>